<organism evidence="2 3">
    <name type="scientific">Lawsonibacter hominis</name>
    <dbReference type="NCBI Taxonomy" id="2763053"/>
    <lineage>
        <taxon>Bacteria</taxon>
        <taxon>Bacillati</taxon>
        <taxon>Bacillota</taxon>
        <taxon>Clostridia</taxon>
        <taxon>Eubacteriales</taxon>
        <taxon>Oscillospiraceae</taxon>
        <taxon>Lawsonibacter</taxon>
    </lineage>
</organism>
<evidence type="ECO:0000313" key="2">
    <source>
        <dbReference type="EMBL" id="MBC5735113.1"/>
    </source>
</evidence>
<dbReference type="Proteomes" id="UP000661435">
    <property type="component" value="Unassembled WGS sequence"/>
</dbReference>
<feature type="region of interest" description="Disordered" evidence="1">
    <location>
        <begin position="93"/>
        <end position="114"/>
    </location>
</feature>
<sequence length="114" mass="12594">MTTTTDNPIAEYLKTYHKGAQSVISSRELEAAFHIRGPDLRRLINSLRGDGIPICSSDSGYYYAGTEEELQRTIRQLRSRIKKIAHAERGLTKALEQSTDSGQISLPLEGGDTA</sequence>
<dbReference type="AlphaFoldDB" id="A0A8J6JFJ9"/>
<name>A0A8J6JFJ9_9FIRM</name>
<comment type="caution">
    <text evidence="2">The sequence shown here is derived from an EMBL/GenBank/DDBJ whole genome shotgun (WGS) entry which is preliminary data.</text>
</comment>
<dbReference type="RefSeq" id="WP_186908900.1">
    <property type="nucleotide sequence ID" value="NZ_JACOPP010000037.1"/>
</dbReference>
<proteinExistence type="predicted"/>
<evidence type="ECO:0000256" key="1">
    <source>
        <dbReference type="SAM" id="MobiDB-lite"/>
    </source>
</evidence>
<feature type="compositionally biased region" description="Polar residues" evidence="1">
    <location>
        <begin position="95"/>
        <end position="104"/>
    </location>
</feature>
<protein>
    <recommendedName>
        <fullName evidence="4">DNA-binding protein</fullName>
    </recommendedName>
</protein>
<accession>A0A8J6JFJ9</accession>
<evidence type="ECO:0000313" key="3">
    <source>
        <dbReference type="Proteomes" id="UP000661435"/>
    </source>
</evidence>
<reference evidence="2" key="1">
    <citation type="submission" date="2020-08" db="EMBL/GenBank/DDBJ databases">
        <title>Genome public.</title>
        <authorList>
            <person name="Liu C."/>
            <person name="Sun Q."/>
        </authorList>
    </citation>
    <scope>NUCLEOTIDE SEQUENCE</scope>
    <source>
        <strain evidence="2">NSJ-51</strain>
    </source>
</reference>
<evidence type="ECO:0008006" key="4">
    <source>
        <dbReference type="Google" id="ProtNLM"/>
    </source>
</evidence>
<keyword evidence="3" id="KW-1185">Reference proteome</keyword>
<dbReference type="EMBL" id="JACOPP010000037">
    <property type="protein sequence ID" value="MBC5735113.1"/>
    <property type="molecule type" value="Genomic_DNA"/>
</dbReference>
<gene>
    <name evidence="2" type="ORF">H8S57_15475</name>
</gene>